<dbReference type="InterPro" id="IPR000847">
    <property type="entry name" value="LysR_HTH_N"/>
</dbReference>
<dbReference type="GO" id="GO:0006351">
    <property type="term" value="P:DNA-templated transcription"/>
    <property type="evidence" value="ECO:0007669"/>
    <property type="project" value="TreeGrafter"/>
</dbReference>
<dbReference type="FunFam" id="1.10.10.10:FF:000001">
    <property type="entry name" value="LysR family transcriptional regulator"/>
    <property type="match status" value="1"/>
</dbReference>
<dbReference type="Pfam" id="PF00126">
    <property type="entry name" value="HTH_1"/>
    <property type="match status" value="1"/>
</dbReference>
<dbReference type="SUPFAM" id="SSF53850">
    <property type="entry name" value="Periplasmic binding protein-like II"/>
    <property type="match status" value="1"/>
</dbReference>
<keyword evidence="2" id="KW-0805">Transcription regulation</keyword>
<dbReference type="PROSITE" id="PS50931">
    <property type="entry name" value="HTH_LYSR"/>
    <property type="match status" value="1"/>
</dbReference>
<dbReference type="Pfam" id="PF03466">
    <property type="entry name" value="LysR_substrate"/>
    <property type="match status" value="1"/>
</dbReference>
<sequence length="312" mass="35042">MSTNSLFDIHKLLPHLATFRLVAERGSFQSAANELNLPRSSVSKKIRQLEEIVEQRLLQRTTRKLTLTEAGEALLNTTQELPSLLDKMETFLLDQQTIPSGKVKISCSTLLGQHYLLPQMKYLVACFPQIQFQLSFDDNCVDLIEGKIDIAIRIGELPDSPMLARKIGEKRWCFVASDDYLKVNGYPTHPNQLVFHQCLVFANQTSTQNHWQFVDEDKNIESVSVEGAIQSDDARALVELLKQGVGIARLDPNVIASELESGELTTILDSYTVDFTAPIQLLCLGKATHSKASRAVWDELARVLPPRLKIKK</sequence>
<accession>A0A510I7L3</accession>
<evidence type="ECO:0000256" key="1">
    <source>
        <dbReference type="ARBA" id="ARBA00009437"/>
    </source>
</evidence>
<name>A0A510I7L3_9VIBR</name>
<evidence type="ECO:0000313" key="7">
    <source>
        <dbReference type="Proteomes" id="UP000315115"/>
    </source>
</evidence>
<evidence type="ECO:0000256" key="3">
    <source>
        <dbReference type="ARBA" id="ARBA00023125"/>
    </source>
</evidence>
<comment type="similarity">
    <text evidence="1">Belongs to the LysR transcriptional regulatory family.</text>
</comment>
<dbReference type="GO" id="GO:0003700">
    <property type="term" value="F:DNA-binding transcription factor activity"/>
    <property type="evidence" value="ECO:0007669"/>
    <property type="project" value="InterPro"/>
</dbReference>
<organism evidence="6 7">
    <name type="scientific">Vibrio rotiferianus</name>
    <dbReference type="NCBI Taxonomy" id="190895"/>
    <lineage>
        <taxon>Bacteria</taxon>
        <taxon>Pseudomonadati</taxon>
        <taxon>Pseudomonadota</taxon>
        <taxon>Gammaproteobacteria</taxon>
        <taxon>Vibrionales</taxon>
        <taxon>Vibrionaceae</taxon>
        <taxon>Vibrio</taxon>
    </lineage>
</organism>
<dbReference type="Gene3D" id="3.40.190.290">
    <property type="match status" value="1"/>
</dbReference>
<proteinExistence type="inferred from homology"/>
<feature type="domain" description="HTH lysR-type" evidence="5">
    <location>
        <begin position="13"/>
        <end position="68"/>
    </location>
</feature>
<evidence type="ECO:0000256" key="2">
    <source>
        <dbReference type="ARBA" id="ARBA00023015"/>
    </source>
</evidence>
<dbReference type="Gene3D" id="1.10.10.10">
    <property type="entry name" value="Winged helix-like DNA-binding domain superfamily/Winged helix DNA-binding domain"/>
    <property type="match status" value="1"/>
</dbReference>
<keyword evidence="4" id="KW-0804">Transcription</keyword>
<gene>
    <name evidence="6" type="ORF">VroAM7_21140</name>
</gene>
<dbReference type="AlphaFoldDB" id="A0A510I7L3"/>
<evidence type="ECO:0000256" key="4">
    <source>
        <dbReference type="ARBA" id="ARBA00023163"/>
    </source>
</evidence>
<evidence type="ECO:0000259" key="5">
    <source>
        <dbReference type="PROSITE" id="PS50931"/>
    </source>
</evidence>
<dbReference type="SUPFAM" id="SSF46785">
    <property type="entry name" value="Winged helix' DNA-binding domain"/>
    <property type="match status" value="1"/>
</dbReference>
<dbReference type="InterPro" id="IPR036390">
    <property type="entry name" value="WH_DNA-bd_sf"/>
</dbReference>
<evidence type="ECO:0000313" key="6">
    <source>
        <dbReference type="EMBL" id="BBL89461.1"/>
    </source>
</evidence>
<dbReference type="PANTHER" id="PTHR30537">
    <property type="entry name" value="HTH-TYPE TRANSCRIPTIONAL REGULATOR"/>
    <property type="match status" value="1"/>
</dbReference>
<dbReference type="CDD" id="cd08422">
    <property type="entry name" value="PBP2_CrgA_like"/>
    <property type="match status" value="1"/>
</dbReference>
<dbReference type="InterPro" id="IPR036388">
    <property type="entry name" value="WH-like_DNA-bd_sf"/>
</dbReference>
<reference evidence="7" key="1">
    <citation type="submission" date="2019-07" db="EMBL/GenBank/DDBJ databases">
        <title>Complete Genome Sequences of Vibrion rotiferianus strain AM7.</title>
        <authorList>
            <person name="Miyazaki K."/>
            <person name="Wiseschart A."/>
            <person name="Pootanakit K."/>
            <person name="Ishimori K."/>
            <person name="Kitahara K."/>
        </authorList>
    </citation>
    <scope>NUCLEOTIDE SEQUENCE [LARGE SCALE GENOMIC DNA]</scope>
    <source>
        <strain evidence="7">AM7</strain>
    </source>
</reference>
<dbReference type="InterPro" id="IPR005119">
    <property type="entry name" value="LysR_subst-bd"/>
</dbReference>
<dbReference type="GO" id="GO:0043565">
    <property type="term" value="F:sequence-specific DNA binding"/>
    <property type="evidence" value="ECO:0007669"/>
    <property type="project" value="TreeGrafter"/>
</dbReference>
<dbReference type="EMBL" id="AP019798">
    <property type="protein sequence ID" value="BBL89461.1"/>
    <property type="molecule type" value="Genomic_DNA"/>
</dbReference>
<dbReference type="Proteomes" id="UP000315115">
    <property type="component" value="Chromosome 1"/>
</dbReference>
<dbReference type="PANTHER" id="PTHR30537:SF5">
    <property type="entry name" value="HTH-TYPE TRANSCRIPTIONAL ACTIVATOR TTDR-RELATED"/>
    <property type="match status" value="1"/>
</dbReference>
<dbReference type="RefSeq" id="WP_143692781.1">
    <property type="nucleotide sequence ID" value="NZ_AP019798.1"/>
</dbReference>
<dbReference type="InterPro" id="IPR058163">
    <property type="entry name" value="LysR-type_TF_proteobact-type"/>
</dbReference>
<protein>
    <submittedName>
        <fullName evidence="6">LysR family transcriptional regulator</fullName>
    </submittedName>
</protein>
<keyword evidence="3" id="KW-0238">DNA-binding</keyword>